<keyword evidence="3 5" id="KW-1133">Transmembrane helix</keyword>
<keyword evidence="2 5" id="KW-0812">Transmembrane</keyword>
<dbReference type="PROSITE" id="PS50850">
    <property type="entry name" value="MFS"/>
    <property type="match status" value="1"/>
</dbReference>
<dbReference type="GO" id="GO:0016020">
    <property type="term" value="C:membrane"/>
    <property type="evidence" value="ECO:0007669"/>
    <property type="project" value="UniProtKB-SubCell"/>
</dbReference>
<dbReference type="AlphaFoldDB" id="A0A146L2E1"/>
<dbReference type="PANTHER" id="PTHR48021">
    <property type="match status" value="1"/>
</dbReference>
<evidence type="ECO:0000256" key="3">
    <source>
        <dbReference type="ARBA" id="ARBA00022989"/>
    </source>
</evidence>
<sequence>MGKHPTYRGSWTTESHGQASEENHGLAKQCFATFVVSLTALNSGIATGWIKPRSLPLAAGANLAGRFYSLDVTYDIKEMACPAVLSAILLGLVANFCGRKPALYLTLAINILGVAISGNLYDAFSNWLVTASWSCAIFSGLVIGPVLLSEIAHKSVRGTLITFCFLQFNLGLVISNSYFHFILNSIDAIYLFVLALQLLLLTFIPESPFFLVSKSKITEAEESLFWCRGSNRLVAKDEVETLLKSSLSFQNQDLIGIIKSRPASKALIISFGLVFFQRMTGLLVFLFYSDEIVRNAGNFLGYRDAALVFGGIQLAISIVGMWCVDSIGRKSLLFISFGGSCLSLSVLSSFLALRIVYPILGKLSWIPLACMFVFTASHSAGAPLSSIIPNEVSPVKIKGLMASINGICTSIFVLLEIGIVLLVKQLMGNYSFLHFLIPAVLSGIALIFTRSTIPETKGKSLMKCSDEMISENDDHRKLLEHSINYF</sequence>
<evidence type="ECO:0000256" key="1">
    <source>
        <dbReference type="ARBA" id="ARBA00004141"/>
    </source>
</evidence>
<reference evidence="7" key="1">
    <citation type="journal article" date="2016" name="Gigascience">
        <title>De novo construction of an expanded transcriptome assembly for the western tarnished plant bug, Lygus hesperus.</title>
        <authorList>
            <person name="Tassone E.E."/>
            <person name="Geib S.M."/>
            <person name="Hall B."/>
            <person name="Fabrick J.A."/>
            <person name="Brent C.S."/>
            <person name="Hull J.J."/>
        </authorList>
    </citation>
    <scope>NUCLEOTIDE SEQUENCE</scope>
</reference>
<feature type="transmembrane region" description="Helical" evidence="5">
    <location>
        <begin position="365"/>
        <end position="388"/>
    </location>
</feature>
<feature type="transmembrane region" description="Helical" evidence="5">
    <location>
        <begin position="127"/>
        <end position="148"/>
    </location>
</feature>
<evidence type="ECO:0000256" key="5">
    <source>
        <dbReference type="SAM" id="Phobius"/>
    </source>
</evidence>
<feature type="domain" description="Major facilitator superfamily (MFS) profile" evidence="6">
    <location>
        <begin position="32"/>
        <end position="457"/>
    </location>
</feature>
<dbReference type="PANTHER" id="PTHR48021:SF1">
    <property type="entry name" value="GH07001P-RELATED"/>
    <property type="match status" value="1"/>
</dbReference>
<organism evidence="7">
    <name type="scientific">Lygus hesperus</name>
    <name type="common">Western plant bug</name>
    <dbReference type="NCBI Taxonomy" id="30085"/>
    <lineage>
        <taxon>Eukaryota</taxon>
        <taxon>Metazoa</taxon>
        <taxon>Ecdysozoa</taxon>
        <taxon>Arthropoda</taxon>
        <taxon>Hexapoda</taxon>
        <taxon>Insecta</taxon>
        <taxon>Pterygota</taxon>
        <taxon>Neoptera</taxon>
        <taxon>Paraneoptera</taxon>
        <taxon>Hemiptera</taxon>
        <taxon>Heteroptera</taxon>
        <taxon>Panheteroptera</taxon>
        <taxon>Cimicomorpha</taxon>
        <taxon>Miridae</taxon>
        <taxon>Mirini</taxon>
        <taxon>Lygus</taxon>
    </lineage>
</organism>
<feature type="transmembrane region" description="Helical" evidence="5">
    <location>
        <begin position="331"/>
        <end position="353"/>
    </location>
</feature>
<dbReference type="Gene3D" id="1.20.1250.20">
    <property type="entry name" value="MFS general substrate transporter like domains"/>
    <property type="match status" value="1"/>
</dbReference>
<dbReference type="Pfam" id="PF00083">
    <property type="entry name" value="Sugar_tr"/>
    <property type="match status" value="1"/>
</dbReference>
<proteinExistence type="predicted"/>
<evidence type="ECO:0000313" key="7">
    <source>
        <dbReference type="EMBL" id="JAQ02721.1"/>
    </source>
</evidence>
<feature type="transmembrane region" description="Helical" evidence="5">
    <location>
        <begin position="400"/>
        <end position="423"/>
    </location>
</feature>
<dbReference type="InterPro" id="IPR005829">
    <property type="entry name" value="Sugar_transporter_CS"/>
</dbReference>
<protein>
    <submittedName>
        <fullName evidence="7">Facilitated trehalose transporter Tret1</fullName>
    </submittedName>
</protein>
<dbReference type="InterPro" id="IPR036259">
    <property type="entry name" value="MFS_trans_sf"/>
</dbReference>
<feature type="transmembrane region" description="Helical" evidence="5">
    <location>
        <begin position="103"/>
        <end position="121"/>
    </location>
</feature>
<evidence type="ECO:0000256" key="4">
    <source>
        <dbReference type="ARBA" id="ARBA00023136"/>
    </source>
</evidence>
<accession>A0A146L2E1</accession>
<feature type="transmembrane region" description="Helical" evidence="5">
    <location>
        <begin position="266"/>
        <end position="288"/>
    </location>
</feature>
<feature type="transmembrane region" description="Helical" evidence="5">
    <location>
        <begin position="76"/>
        <end position="96"/>
    </location>
</feature>
<dbReference type="InterPro" id="IPR005828">
    <property type="entry name" value="MFS_sugar_transport-like"/>
</dbReference>
<keyword evidence="4 5" id="KW-0472">Membrane</keyword>
<gene>
    <name evidence="7" type="primary">Tret1_43</name>
    <name evidence="7" type="ORF">g.62117</name>
</gene>
<dbReference type="EMBL" id="GDHC01015908">
    <property type="protein sequence ID" value="JAQ02721.1"/>
    <property type="molecule type" value="Transcribed_RNA"/>
</dbReference>
<dbReference type="PROSITE" id="PS00216">
    <property type="entry name" value="SUGAR_TRANSPORT_1"/>
    <property type="match status" value="1"/>
</dbReference>
<feature type="transmembrane region" description="Helical" evidence="5">
    <location>
        <begin position="160"/>
        <end position="183"/>
    </location>
</feature>
<feature type="transmembrane region" description="Helical" evidence="5">
    <location>
        <begin position="435"/>
        <end position="453"/>
    </location>
</feature>
<dbReference type="InterPro" id="IPR050549">
    <property type="entry name" value="MFS_Trehalose_Transporter"/>
</dbReference>
<evidence type="ECO:0000259" key="6">
    <source>
        <dbReference type="PROSITE" id="PS50850"/>
    </source>
</evidence>
<evidence type="ECO:0000256" key="2">
    <source>
        <dbReference type="ARBA" id="ARBA00022692"/>
    </source>
</evidence>
<dbReference type="SUPFAM" id="SSF103473">
    <property type="entry name" value="MFS general substrate transporter"/>
    <property type="match status" value="1"/>
</dbReference>
<feature type="transmembrane region" description="Helical" evidence="5">
    <location>
        <begin position="300"/>
        <end position="324"/>
    </location>
</feature>
<feature type="transmembrane region" description="Helical" evidence="5">
    <location>
        <begin position="189"/>
        <end position="212"/>
    </location>
</feature>
<dbReference type="GO" id="GO:0022857">
    <property type="term" value="F:transmembrane transporter activity"/>
    <property type="evidence" value="ECO:0007669"/>
    <property type="project" value="InterPro"/>
</dbReference>
<feature type="transmembrane region" description="Helical" evidence="5">
    <location>
        <begin position="30"/>
        <end position="50"/>
    </location>
</feature>
<comment type="subcellular location">
    <subcellularLocation>
        <location evidence="1">Membrane</location>
        <topology evidence="1">Multi-pass membrane protein</topology>
    </subcellularLocation>
</comment>
<name>A0A146L2E1_LYGHE</name>
<dbReference type="InterPro" id="IPR020846">
    <property type="entry name" value="MFS_dom"/>
</dbReference>